<feature type="compositionally biased region" description="Basic and acidic residues" evidence="1">
    <location>
        <begin position="1"/>
        <end position="11"/>
    </location>
</feature>
<dbReference type="EMBL" id="JAVRES010000027">
    <property type="protein sequence ID" value="MDT0439510.1"/>
    <property type="molecule type" value="Genomic_DNA"/>
</dbReference>
<protein>
    <recommendedName>
        <fullName evidence="4">Minor tail protein</fullName>
    </recommendedName>
</protein>
<dbReference type="Proteomes" id="UP001183535">
    <property type="component" value="Unassembled WGS sequence"/>
</dbReference>
<evidence type="ECO:0008006" key="4">
    <source>
        <dbReference type="Google" id="ProtNLM"/>
    </source>
</evidence>
<organism evidence="2 3">
    <name type="scientific">Streptomyces doudnae</name>
    <dbReference type="NCBI Taxonomy" id="3075536"/>
    <lineage>
        <taxon>Bacteria</taxon>
        <taxon>Bacillati</taxon>
        <taxon>Actinomycetota</taxon>
        <taxon>Actinomycetes</taxon>
        <taxon>Kitasatosporales</taxon>
        <taxon>Streptomycetaceae</taxon>
        <taxon>Streptomyces</taxon>
    </lineage>
</organism>
<evidence type="ECO:0000256" key="1">
    <source>
        <dbReference type="SAM" id="MobiDB-lite"/>
    </source>
</evidence>
<name>A0ABD5EXX1_9ACTN</name>
<feature type="compositionally biased region" description="Basic and acidic residues" evidence="1">
    <location>
        <begin position="30"/>
        <end position="45"/>
    </location>
</feature>
<comment type="caution">
    <text evidence="2">The sequence shown here is derived from an EMBL/GenBank/DDBJ whole genome shotgun (WGS) entry which is preliminary data.</text>
</comment>
<accession>A0ABD5EXX1</accession>
<reference evidence="3" key="1">
    <citation type="submission" date="2023-07" db="EMBL/GenBank/DDBJ databases">
        <title>30 novel species of actinomycetes from the DSMZ collection.</title>
        <authorList>
            <person name="Nouioui I."/>
        </authorList>
    </citation>
    <scope>NUCLEOTIDE SEQUENCE [LARGE SCALE GENOMIC DNA]</scope>
    <source>
        <strain evidence="3">DSM 41981</strain>
    </source>
</reference>
<dbReference type="RefSeq" id="WP_176730003.1">
    <property type="nucleotide sequence ID" value="NZ_JAVRES010000027.1"/>
</dbReference>
<evidence type="ECO:0000313" key="3">
    <source>
        <dbReference type="Proteomes" id="UP001183535"/>
    </source>
</evidence>
<feature type="region of interest" description="Disordered" evidence="1">
    <location>
        <begin position="1"/>
        <end position="69"/>
    </location>
</feature>
<evidence type="ECO:0000313" key="2">
    <source>
        <dbReference type="EMBL" id="MDT0439510.1"/>
    </source>
</evidence>
<feature type="compositionally biased region" description="Gly residues" evidence="1">
    <location>
        <begin position="55"/>
        <end position="66"/>
    </location>
</feature>
<keyword evidence="3" id="KW-1185">Reference proteome</keyword>
<gene>
    <name evidence="2" type="ORF">RM877_33115</name>
</gene>
<sequence length="446" mass="47546">MSTSDQERSAREALAIARWTEAGQAPSREVSAEVERPGPHGRELDESNQETGVGNSYGGDGGGLPGLGPLSDFGSWESVAATVLRKTEDSAGFDPSSTSFDRCQWVAFEDQFQTMPFLTDITSQSRDTSISSLSLLPAVSTVTQLVGGLVAPDTLADIINSIKKIGQLTVQNEGLQEKDTNMQLGVLTVVDGDLRLGLLRTTVRMEYRTGKGYQQLNQQITVSSLIGSLDFGMCVRNAEALLAWDGQDVNGWVNGTSSSAYPPNTSPAWGSTVTLVSAVWSNGRVTVAGWAPPGWVLKTTNDTTQGWFDIEGGRVHAGTDGWFTLETGRLINGQAAVMAFPTGDNTAPPSPESNLITPRPTITSAVWFDGHVTVAGWASPGWVLKTTNDPAQGWFDIEGGRVHAGTDGWFTLETERLINGQAAVMAFPTGDNTAPRSPQSNHVMPA</sequence>
<proteinExistence type="predicted"/>
<dbReference type="AlphaFoldDB" id="A0ABD5EXX1"/>